<gene>
    <name evidence="1" type="ORF">AUEXF2481DRAFT_656667</name>
</gene>
<evidence type="ECO:0000313" key="2">
    <source>
        <dbReference type="Proteomes" id="UP000030641"/>
    </source>
</evidence>
<dbReference type="RefSeq" id="XP_013344713.1">
    <property type="nucleotide sequence ID" value="XM_013489259.1"/>
</dbReference>
<accession>A0A074ZB94</accession>
<reference evidence="1 2" key="1">
    <citation type="journal article" date="2014" name="BMC Genomics">
        <title>Genome sequencing of four Aureobasidium pullulans varieties: biotechnological potential, stress tolerance, and description of new species.</title>
        <authorList>
            <person name="Gostin Ar C."/>
            <person name="Ohm R.A."/>
            <person name="Kogej T."/>
            <person name="Sonjak S."/>
            <person name="Turk M."/>
            <person name="Zajc J."/>
            <person name="Zalar P."/>
            <person name="Grube M."/>
            <person name="Sun H."/>
            <person name="Han J."/>
            <person name="Sharma A."/>
            <person name="Chiniquy J."/>
            <person name="Ngan C.Y."/>
            <person name="Lipzen A."/>
            <person name="Barry K."/>
            <person name="Grigoriev I.V."/>
            <person name="Gunde-Cimerman N."/>
        </authorList>
    </citation>
    <scope>NUCLEOTIDE SEQUENCE [LARGE SCALE GENOMIC DNA]</scope>
    <source>
        <strain evidence="1 2">EXF-2481</strain>
    </source>
</reference>
<dbReference type="GeneID" id="25370125"/>
<organism evidence="1 2">
    <name type="scientific">Aureobasidium subglaciale (strain EXF-2481)</name>
    <name type="common">Aureobasidium pullulans var. subglaciale</name>
    <dbReference type="NCBI Taxonomy" id="1043005"/>
    <lineage>
        <taxon>Eukaryota</taxon>
        <taxon>Fungi</taxon>
        <taxon>Dikarya</taxon>
        <taxon>Ascomycota</taxon>
        <taxon>Pezizomycotina</taxon>
        <taxon>Dothideomycetes</taxon>
        <taxon>Dothideomycetidae</taxon>
        <taxon>Dothideales</taxon>
        <taxon>Saccotheciaceae</taxon>
        <taxon>Aureobasidium</taxon>
    </lineage>
</organism>
<dbReference type="InParanoid" id="A0A074ZB94"/>
<dbReference type="Proteomes" id="UP000030641">
    <property type="component" value="Unassembled WGS sequence"/>
</dbReference>
<protein>
    <submittedName>
        <fullName evidence="1">Uncharacterized protein</fullName>
    </submittedName>
</protein>
<keyword evidence="2" id="KW-1185">Reference proteome</keyword>
<sequence>MSRIPRDLRKKKRKKWFEKDVIFNQKSNARPAKFESFRQVTCLDDIHTHLQEKPNKQKILMYTGRKEKKKKNIQMSKETQEQMGVANGWSPLNESACGEKKMLGVCCRIVIIQGVSDRFHKNAARVLLFLTAEKCFSIQKGEQSSNDCW</sequence>
<dbReference type="EMBL" id="KL584757">
    <property type="protein sequence ID" value="KEQ96006.1"/>
    <property type="molecule type" value="Genomic_DNA"/>
</dbReference>
<name>A0A074ZB94_AURSE</name>
<evidence type="ECO:0000313" key="1">
    <source>
        <dbReference type="EMBL" id="KEQ96006.1"/>
    </source>
</evidence>
<proteinExistence type="predicted"/>
<dbReference type="AlphaFoldDB" id="A0A074ZB94"/>
<dbReference type="HOGENOM" id="CLU_1749281_0_0_1"/>